<feature type="region of interest" description="Disordered" evidence="4">
    <location>
        <begin position="41"/>
        <end position="66"/>
    </location>
</feature>
<comment type="similarity">
    <text evidence="1 3">Belongs to the type-B carboxylesterase/lipase family.</text>
</comment>
<dbReference type="PANTHER" id="PTHR11559">
    <property type="entry name" value="CARBOXYLESTERASE"/>
    <property type="match status" value="1"/>
</dbReference>
<dbReference type="Proteomes" id="UP000297736">
    <property type="component" value="Unassembled WGS sequence"/>
</dbReference>
<dbReference type="PROSITE" id="PS00122">
    <property type="entry name" value="CARBOXYLESTERASE_B_1"/>
    <property type="match status" value="1"/>
</dbReference>
<organism evidence="6 7">
    <name type="scientific">Brevibacterium aurantiacum</name>
    <dbReference type="NCBI Taxonomy" id="273384"/>
    <lineage>
        <taxon>Bacteria</taxon>
        <taxon>Bacillati</taxon>
        <taxon>Actinomycetota</taxon>
        <taxon>Actinomycetes</taxon>
        <taxon>Micrococcales</taxon>
        <taxon>Brevibacteriaceae</taxon>
        <taxon>Brevibacterium</taxon>
    </lineage>
</organism>
<dbReference type="Pfam" id="PF00135">
    <property type="entry name" value="COesterase"/>
    <property type="match status" value="1"/>
</dbReference>
<evidence type="ECO:0000259" key="5">
    <source>
        <dbReference type="Pfam" id="PF00135"/>
    </source>
</evidence>
<dbReference type="RefSeq" id="WP_135447215.1">
    <property type="nucleotide sequence ID" value="NZ_JBQDDQ010000004.1"/>
</dbReference>
<evidence type="ECO:0000256" key="3">
    <source>
        <dbReference type="RuleBase" id="RU361235"/>
    </source>
</evidence>
<dbReference type="EMBL" id="RHFF01000007">
    <property type="protein sequence ID" value="TGD39071.1"/>
    <property type="molecule type" value="Genomic_DNA"/>
</dbReference>
<keyword evidence="2 3" id="KW-0378">Hydrolase</keyword>
<dbReference type="Gene3D" id="3.40.50.1820">
    <property type="entry name" value="alpha/beta hydrolase"/>
    <property type="match status" value="1"/>
</dbReference>
<evidence type="ECO:0000313" key="6">
    <source>
        <dbReference type="EMBL" id="TGD39071.1"/>
    </source>
</evidence>
<comment type="caution">
    <text evidence="6">The sequence shown here is derived from an EMBL/GenBank/DDBJ whole genome shotgun (WGS) entry which is preliminary data.</text>
</comment>
<dbReference type="AlphaFoldDB" id="A0A4Z0KJS6"/>
<evidence type="ECO:0000256" key="2">
    <source>
        <dbReference type="ARBA" id="ARBA00022801"/>
    </source>
</evidence>
<proteinExistence type="inferred from homology"/>
<evidence type="ECO:0000313" key="7">
    <source>
        <dbReference type="Proteomes" id="UP000297736"/>
    </source>
</evidence>
<sequence length="443" mass="47506">MNTTREIHAPCGRVRAYEAGEVIRARGIRYARAKRFAPPVDEPAVDSIDGAGPGPASPQLRRDPNAGMTFDQLGGLPISEDCLRVSVTMPRDVHTPTDAPGAVAEPSRLPVLVWIHGGAYVAGAGDAEIYNPHALVAEQNIIVVSVTYRLGILGYLGLGKPEHSNLGLLDQISALRWVQRNIAAFGGDPDNVTIAGQSAGADACAHLMIAEATEHLFHRVIMASAPLGLAGGTEPMNWAMARVAQKMNPEANLAEVLATQEEVHKAALVGGLHAGMCFGVHYGEYPLPPRSEAGAAWTESARKYDVLMTRTEREMAFFAGFVPAIRRLHDRQLTSPMLESLISGMTSAVYTRAAKEFYDRHRMSGGQGARLLIVSRGDGSFFDAAHAGDLPLLFPGQVWHKSFLDYGETTAIAGPELRTIWGRFTATGALPRVPVPGLIDILG</sequence>
<feature type="domain" description="Carboxylesterase type B" evidence="5">
    <location>
        <begin position="8"/>
        <end position="332"/>
    </location>
</feature>
<dbReference type="SUPFAM" id="SSF53474">
    <property type="entry name" value="alpha/beta-Hydrolases"/>
    <property type="match status" value="1"/>
</dbReference>
<reference evidence="6 7" key="1">
    <citation type="submission" date="2018-10" db="EMBL/GenBank/DDBJ databases">
        <title>Brevibacterium genomes from Austrain hard cheese rinds.</title>
        <authorList>
            <person name="Anast J.M."/>
            <person name="Dzieciol M."/>
            <person name="Schultz D.L."/>
            <person name="Mann E."/>
            <person name="Wagner M."/>
            <person name="Schmitz-Esser S."/>
        </authorList>
    </citation>
    <scope>NUCLEOTIDE SEQUENCE [LARGE SCALE GENOMIC DNA]</scope>
    <source>
        <strain evidence="6 7">L261</strain>
    </source>
</reference>
<dbReference type="InterPro" id="IPR019826">
    <property type="entry name" value="Carboxylesterase_B_AS"/>
</dbReference>
<protein>
    <recommendedName>
        <fullName evidence="3">Carboxylic ester hydrolase</fullName>
        <ecNumber evidence="3">3.1.1.-</ecNumber>
    </recommendedName>
</protein>
<evidence type="ECO:0000256" key="4">
    <source>
        <dbReference type="SAM" id="MobiDB-lite"/>
    </source>
</evidence>
<dbReference type="InterPro" id="IPR002018">
    <property type="entry name" value="CarbesteraseB"/>
</dbReference>
<dbReference type="GO" id="GO:0016787">
    <property type="term" value="F:hydrolase activity"/>
    <property type="evidence" value="ECO:0007669"/>
    <property type="project" value="UniProtKB-KW"/>
</dbReference>
<evidence type="ECO:0000256" key="1">
    <source>
        <dbReference type="ARBA" id="ARBA00005964"/>
    </source>
</evidence>
<accession>A0A4Z0KJS6</accession>
<dbReference type="InterPro" id="IPR029058">
    <property type="entry name" value="AB_hydrolase_fold"/>
</dbReference>
<gene>
    <name evidence="6" type="ORF">EB834_08935</name>
</gene>
<name>A0A4Z0KJS6_BREAU</name>
<dbReference type="EC" id="3.1.1.-" evidence="3"/>
<dbReference type="InterPro" id="IPR050309">
    <property type="entry name" value="Type-B_Carboxylest/Lipase"/>
</dbReference>